<keyword evidence="8 9" id="KW-0472">Membrane</keyword>
<keyword evidence="9" id="KW-1133">Transmembrane helix</keyword>
<proteinExistence type="predicted"/>
<evidence type="ECO:0000256" key="8">
    <source>
        <dbReference type="ARBA" id="ARBA00023136"/>
    </source>
</evidence>
<evidence type="ECO:0000256" key="7">
    <source>
        <dbReference type="ARBA" id="ARBA00023012"/>
    </source>
</evidence>
<dbReference type="GO" id="GO:0000155">
    <property type="term" value="F:phosphorelay sensor kinase activity"/>
    <property type="evidence" value="ECO:0007669"/>
    <property type="project" value="InterPro"/>
</dbReference>
<dbReference type="PROSITE" id="PS50109">
    <property type="entry name" value="HIS_KIN"/>
    <property type="match status" value="1"/>
</dbReference>
<keyword evidence="4" id="KW-0597">Phosphoprotein</keyword>
<protein>
    <recommendedName>
        <fullName evidence="3">histidine kinase</fullName>
        <ecNumber evidence="3">2.7.13.3</ecNumber>
    </recommendedName>
</protein>
<dbReference type="FunFam" id="1.10.287.130:FF:000001">
    <property type="entry name" value="Two-component sensor histidine kinase"/>
    <property type="match status" value="1"/>
</dbReference>
<dbReference type="CDD" id="cd00082">
    <property type="entry name" value="HisKA"/>
    <property type="match status" value="1"/>
</dbReference>
<evidence type="ECO:0000256" key="6">
    <source>
        <dbReference type="ARBA" id="ARBA00022777"/>
    </source>
</evidence>
<dbReference type="EC" id="2.7.13.3" evidence="3"/>
<dbReference type="SUPFAM" id="SSF55874">
    <property type="entry name" value="ATPase domain of HSP90 chaperone/DNA topoisomerase II/histidine kinase"/>
    <property type="match status" value="1"/>
</dbReference>
<dbReference type="CDD" id="cd00075">
    <property type="entry name" value="HATPase"/>
    <property type="match status" value="1"/>
</dbReference>
<name>A0A154BQ02_ANASB</name>
<dbReference type="InterPro" id="IPR003661">
    <property type="entry name" value="HisK_dim/P_dom"/>
</dbReference>
<keyword evidence="9" id="KW-0812">Transmembrane</keyword>
<comment type="subcellular location">
    <subcellularLocation>
        <location evidence="2">Membrane</location>
    </subcellularLocation>
</comment>
<dbReference type="EMBL" id="LSGP01000017">
    <property type="protein sequence ID" value="KYZ75940.1"/>
    <property type="molecule type" value="Genomic_DNA"/>
</dbReference>
<dbReference type="GO" id="GO:0004721">
    <property type="term" value="F:phosphoprotein phosphatase activity"/>
    <property type="evidence" value="ECO:0007669"/>
    <property type="project" value="TreeGrafter"/>
</dbReference>
<dbReference type="GO" id="GO:0005886">
    <property type="term" value="C:plasma membrane"/>
    <property type="evidence" value="ECO:0007669"/>
    <property type="project" value="TreeGrafter"/>
</dbReference>
<dbReference type="PRINTS" id="PR00344">
    <property type="entry name" value="BCTRLSENSOR"/>
</dbReference>
<dbReference type="InterPro" id="IPR050351">
    <property type="entry name" value="BphY/WalK/GraS-like"/>
</dbReference>
<dbReference type="SMART" id="SM00387">
    <property type="entry name" value="HATPase_c"/>
    <property type="match status" value="1"/>
</dbReference>
<evidence type="ECO:0000256" key="2">
    <source>
        <dbReference type="ARBA" id="ARBA00004370"/>
    </source>
</evidence>
<keyword evidence="5" id="KW-0808">Transferase</keyword>
<feature type="transmembrane region" description="Helical" evidence="9">
    <location>
        <begin position="12"/>
        <end position="37"/>
    </location>
</feature>
<feature type="domain" description="Histidine kinase" evidence="10">
    <location>
        <begin position="210"/>
        <end position="429"/>
    </location>
</feature>
<evidence type="ECO:0000313" key="12">
    <source>
        <dbReference type="Proteomes" id="UP000076268"/>
    </source>
</evidence>
<feature type="transmembrane region" description="Helical" evidence="9">
    <location>
        <begin position="167"/>
        <end position="189"/>
    </location>
</feature>
<dbReference type="PANTHER" id="PTHR45453">
    <property type="entry name" value="PHOSPHATE REGULON SENSOR PROTEIN PHOR"/>
    <property type="match status" value="1"/>
</dbReference>
<evidence type="ECO:0000256" key="1">
    <source>
        <dbReference type="ARBA" id="ARBA00000085"/>
    </source>
</evidence>
<dbReference type="STRING" id="1794912.AXX12_05725"/>
<dbReference type="Proteomes" id="UP000076268">
    <property type="component" value="Unassembled WGS sequence"/>
</dbReference>
<evidence type="ECO:0000256" key="4">
    <source>
        <dbReference type="ARBA" id="ARBA00022553"/>
    </source>
</evidence>
<evidence type="ECO:0000256" key="9">
    <source>
        <dbReference type="SAM" id="Phobius"/>
    </source>
</evidence>
<dbReference type="PANTHER" id="PTHR45453:SF1">
    <property type="entry name" value="PHOSPHATE REGULON SENSOR PROTEIN PHOR"/>
    <property type="match status" value="1"/>
</dbReference>
<dbReference type="Pfam" id="PF00512">
    <property type="entry name" value="HisKA"/>
    <property type="match status" value="1"/>
</dbReference>
<evidence type="ECO:0000259" key="10">
    <source>
        <dbReference type="PROSITE" id="PS50109"/>
    </source>
</evidence>
<keyword evidence="6" id="KW-0418">Kinase</keyword>
<evidence type="ECO:0000256" key="5">
    <source>
        <dbReference type="ARBA" id="ARBA00022679"/>
    </source>
</evidence>
<dbReference type="InterPro" id="IPR003594">
    <property type="entry name" value="HATPase_dom"/>
</dbReference>
<keyword evidence="7" id="KW-0902">Two-component regulatory system</keyword>
<dbReference type="InterPro" id="IPR004358">
    <property type="entry name" value="Sig_transdc_His_kin-like_C"/>
</dbReference>
<dbReference type="Pfam" id="PF02518">
    <property type="entry name" value="HATPase_c"/>
    <property type="match status" value="1"/>
</dbReference>
<organism evidence="11 12">
    <name type="scientific">Anaerosporomusa subterranea</name>
    <dbReference type="NCBI Taxonomy" id="1794912"/>
    <lineage>
        <taxon>Bacteria</taxon>
        <taxon>Bacillati</taxon>
        <taxon>Bacillota</taxon>
        <taxon>Negativicutes</taxon>
        <taxon>Acetonemataceae</taxon>
        <taxon>Anaerosporomusa</taxon>
    </lineage>
</organism>
<dbReference type="RefSeq" id="WP_066240512.1">
    <property type="nucleotide sequence ID" value="NZ_LSGP01000017.1"/>
</dbReference>
<dbReference type="Gene3D" id="3.30.565.10">
    <property type="entry name" value="Histidine kinase-like ATPase, C-terminal domain"/>
    <property type="match status" value="1"/>
</dbReference>
<sequence>MFSQIRNRLTIFYTAILILFMLSFFVISYAALTWVIYSQQQQQVLLFAEEEAHEHAEILLQAQKQGSLPTVTSEEFSGSIFFYAYDNSGRLVNTAKPPSALQTSISDVIQKWNQPPGKAQLEKISLSDDQTYYIMIARQPIQSGIETLGAVYVGIDITSYYEVLKTLFFVMLALCLVFLVAASGLGHLLTSRAMKAIVVAFNRQREFVADASHELRTPLSVMLASVETLEENEEDRLSPFSQQVLADMKDEVLRMSKIVGGLLTLARGDAGAAPIIKEPLELDTMAQQIARMLDPLAKKNGITIKVTTEGRTVLQADRERIEQLLLILLDNALKHTPSGGSVNLQIATASHHQVKIVVHDTGAGIALEDQLRIFERFYRVDKARSRETGGTGLGLSIAKWIVEAHQGTIGVESTMGSGSKFTVILPQGSLNNKQER</sequence>
<evidence type="ECO:0000256" key="3">
    <source>
        <dbReference type="ARBA" id="ARBA00012438"/>
    </source>
</evidence>
<keyword evidence="12" id="KW-1185">Reference proteome</keyword>
<dbReference type="Gene3D" id="1.10.287.130">
    <property type="match status" value="1"/>
</dbReference>
<comment type="catalytic activity">
    <reaction evidence="1">
        <text>ATP + protein L-histidine = ADP + protein N-phospho-L-histidine.</text>
        <dbReference type="EC" id="2.7.13.3"/>
    </reaction>
</comment>
<dbReference type="SUPFAM" id="SSF47384">
    <property type="entry name" value="Homodimeric domain of signal transducing histidine kinase"/>
    <property type="match status" value="1"/>
</dbReference>
<accession>A0A154BQ02</accession>
<dbReference type="InterPro" id="IPR036097">
    <property type="entry name" value="HisK_dim/P_sf"/>
</dbReference>
<dbReference type="AlphaFoldDB" id="A0A154BQ02"/>
<dbReference type="InterPro" id="IPR036890">
    <property type="entry name" value="HATPase_C_sf"/>
</dbReference>
<evidence type="ECO:0000313" key="11">
    <source>
        <dbReference type="EMBL" id="KYZ75940.1"/>
    </source>
</evidence>
<dbReference type="InterPro" id="IPR005467">
    <property type="entry name" value="His_kinase_dom"/>
</dbReference>
<reference evidence="11 12" key="1">
    <citation type="submission" date="2016-02" db="EMBL/GenBank/DDBJ databases">
        <title>Anaerosporomusa subterraneum gen. nov., sp. nov., a spore-forming obligate anaerobe isolated from saprolite.</title>
        <authorList>
            <person name="Choi J.K."/>
            <person name="Shah M."/>
            <person name="Yee N."/>
        </authorList>
    </citation>
    <scope>NUCLEOTIDE SEQUENCE [LARGE SCALE GENOMIC DNA]</scope>
    <source>
        <strain evidence="11 12">RU4</strain>
    </source>
</reference>
<gene>
    <name evidence="11" type="ORF">AXX12_05725</name>
</gene>
<dbReference type="GO" id="GO:0016036">
    <property type="term" value="P:cellular response to phosphate starvation"/>
    <property type="evidence" value="ECO:0007669"/>
    <property type="project" value="TreeGrafter"/>
</dbReference>
<comment type="caution">
    <text evidence="11">The sequence shown here is derived from an EMBL/GenBank/DDBJ whole genome shotgun (WGS) entry which is preliminary data.</text>
</comment>
<dbReference type="OrthoDB" id="9786919at2"/>
<dbReference type="FunFam" id="3.30.565.10:FF:000006">
    <property type="entry name" value="Sensor histidine kinase WalK"/>
    <property type="match status" value="1"/>
</dbReference>
<dbReference type="SMART" id="SM00388">
    <property type="entry name" value="HisKA"/>
    <property type="match status" value="1"/>
</dbReference>